<comment type="catalytic activity">
    <reaction evidence="9 12">
        <text>[(1-&gt;4)-alpha-D-galacturonosyl methyl ester](n) + n H2O = [(1-&gt;4)-alpha-D-galacturonosyl](n) + n methanol + n H(+)</text>
        <dbReference type="Rhea" id="RHEA:22380"/>
        <dbReference type="Rhea" id="RHEA-COMP:14570"/>
        <dbReference type="Rhea" id="RHEA-COMP:14573"/>
        <dbReference type="ChEBI" id="CHEBI:15377"/>
        <dbReference type="ChEBI" id="CHEBI:15378"/>
        <dbReference type="ChEBI" id="CHEBI:17790"/>
        <dbReference type="ChEBI" id="CHEBI:140522"/>
        <dbReference type="ChEBI" id="CHEBI:140523"/>
        <dbReference type="EC" id="3.1.1.11"/>
    </reaction>
</comment>
<evidence type="ECO:0000256" key="12">
    <source>
        <dbReference type="RuleBase" id="RU000589"/>
    </source>
</evidence>
<keyword evidence="7" id="KW-1015">Disulfide bond</keyword>
<dbReference type="Gene3D" id="2.160.20.10">
    <property type="entry name" value="Single-stranded right-handed beta-helix, Pectin lyase-like"/>
    <property type="match status" value="1"/>
</dbReference>
<evidence type="ECO:0000313" key="16">
    <source>
        <dbReference type="EMBL" id="GKV10444.1"/>
    </source>
</evidence>
<dbReference type="FunFam" id="1.20.140.40:FF:000001">
    <property type="entry name" value="Pectinesterase"/>
    <property type="match status" value="1"/>
</dbReference>
<dbReference type="PANTHER" id="PTHR31707">
    <property type="entry name" value="PECTINESTERASE"/>
    <property type="match status" value="1"/>
</dbReference>
<evidence type="ECO:0000256" key="2">
    <source>
        <dbReference type="ARBA" id="ARBA00006027"/>
    </source>
</evidence>
<keyword evidence="14" id="KW-0812">Transmembrane</keyword>
<evidence type="ECO:0000256" key="7">
    <source>
        <dbReference type="ARBA" id="ARBA00023157"/>
    </source>
</evidence>
<dbReference type="EMBL" id="BPVZ01000032">
    <property type="protein sequence ID" value="GKV10444.1"/>
    <property type="molecule type" value="Genomic_DNA"/>
</dbReference>
<feature type="transmembrane region" description="Helical" evidence="14">
    <location>
        <begin position="7"/>
        <end position="27"/>
    </location>
</feature>
<evidence type="ECO:0000256" key="10">
    <source>
        <dbReference type="ARBA" id="ARBA00057335"/>
    </source>
</evidence>
<comment type="function">
    <text evidence="10">Acts in the modification of cell walls via demethylesterification of cell wall pectin.</text>
</comment>
<comment type="similarity">
    <text evidence="2">In the N-terminal section; belongs to the PMEI family.</text>
</comment>
<dbReference type="GO" id="GO:0045490">
    <property type="term" value="P:pectin catabolic process"/>
    <property type="evidence" value="ECO:0007669"/>
    <property type="project" value="UniProtKB-UniRule"/>
</dbReference>
<evidence type="ECO:0000259" key="15">
    <source>
        <dbReference type="SMART" id="SM00856"/>
    </source>
</evidence>
<name>A0AAV5J783_9ROSI</name>
<evidence type="ECO:0000256" key="5">
    <source>
        <dbReference type="ARBA" id="ARBA00022801"/>
    </source>
</evidence>
<feature type="active site" evidence="11">
    <location>
        <position position="409"/>
    </location>
</feature>
<evidence type="ECO:0000256" key="9">
    <source>
        <dbReference type="ARBA" id="ARBA00047928"/>
    </source>
</evidence>
<dbReference type="InterPro" id="IPR033131">
    <property type="entry name" value="Pectinesterase_Asp_AS"/>
</dbReference>
<dbReference type="Pfam" id="PF04043">
    <property type="entry name" value="PMEI"/>
    <property type="match status" value="1"/>
</dbReference>
<protein>
    <recommendedName>
        <fullName evidence="4 12">Pectinesterase</fullName>
        <ecNumber evidence="4 12">3.1.1.11</ecNumber>
    </recommendedName>
</protein>
<dbReference type="InterPro" id="IPR035513">
    <property type="entry name" value="Invertase/methylesterase_inhib"/>
</dbReference>
<dbReference type="Proteomes" id="UP001054252">
    <property type="component" value="Unassembled WGS sequence"/>
</dbReference>
<keyword evidence="5 12" id="KW-0378">Hydrolase</keyword>
<dbReference type="EC" id="3.1.1.11" evidence="4 12"/>
<dbReference type="InterPro" id="IPR011050">
    <property type="entry name" value="Pectin_lyase_fold/virulence"/>
</dbReference>
<dbReference type="NCBIfam" id="TIGR01614">
    <property type="entry name" value="PME_inhib"/>
    <property type="match status" value="1"/>
</dbReference>
<comment type="pathway">
    <text evidence="1 12">Glycan metabolism; pectin degradation; 2-dehydro-3-deoxy-D-gluconate from pectin: step 1/5.</text>
</comment>
<keyword evidence="14" id="KW-0472">Membrane</keyword>
<dbReference type="SMART" id="SM00856">
    <property type="entry name" value="PMEI"/>
    <property type="match status" value="1"/>
</dbReference>
<reference evidence="16 17" key="1">
    <citation type="journal article" date="2021" name="Commun. Biol.">
        <title>The genome of Shorea leprosula (Dipterocarpaceae) highlights the ecological relevance of drought in aseasonal tropical rainforests.</title>
        <authorList>
            <person name="Ng K.K.S."/>
            <person name="Kobayashi M.J."/>
            <person name="Fawcett J.A."/>
            <person name="Hatakeyama M."/>
            <person name="Paape T."/>
            <person name="Ng C.H."/>
            <person name="Ang C.C."/>
            <person name="Tnah L.H."/>
            <person name="Lee C.T."/>
            <person name="Nishiyama T."/>
            <person name="Sese J."/>
            <person name="O'Brien M.J."/>
            <person name="Copetti D."/>
            <person name="Mohd Noor M.I."/>
            <person name="Ong R.C."/>
            <person name="Putra M."/>
            <person name="Sireger I.Z."/>
            <person name="Indrioko S."/>
            <person name="Kosugi Y."/>
            <person name="Izuno A."/>
            <person name="Isagi Y."/>
            <person name="Lee S.L."/>
            <person name="Shimizu K.K."/>
        </authorList>
    </citation>
    <scope>NUCLEOTIDE SEQUENCE [LARGE SCALE GENOMIC DNA]</scope>
    <source>
        <strain evidence="16">214</strain>
    </source>
</reference>
<dbReference type="SUPFAM" id="SSF51126">
    <property type="entry name" value="Pectin lyase-like"/>
    <property type="match status" value="1"/>
</dbReference>
<dbReference type="CDD" id="cd15798">
    <property type="entry name" value="PMEI-like_3"/>
    <property type="match status" value="1"/>
</dbReference>
<dbReference type="InterPro" id="IPR012334">
    <property type="entry name" value="Pectin_lyas_fold"/>
</dbReference>
<dbReference type="PROSITE" id="PS00503">
    <property type="entry name" value="PECTINESTERASE_2"/>
    <property type="match status" value="1"/>
</dbReference>
<organism evidence="16 17">
    <name type="scientific">Rubroshorea leprosula</name>
    <dbReference type="NCBI Taxonomy" id="152421"/>
    <lineage>
        <taxon>Eukaryota</taxon>
        <taxon>Viridiplantae</taxon>
        <taxon>Streptophyta</taxon>
        <taxon>Embryophyta</taxon>
        <taxon>Tracheophyta</taxon>
        <taxon>Spermatophyta</taxon>
        <taxon>Magnoliopsida</taxon>
        <taxon>eudicotyledons</taxon>
        <taxon>Gunneridae</taxon>
        <taxon>Pentapetalae</taxon>
        <taxon>rosids</taxon>
        <taxon>malvids</taxon>
        <taxon>Malvales</taxon>
        <taxon>Dipterocarpaceae</taxon>
        <taxon>Rubroshorea</taxon>
    </lineage>
</organism>
<evidence type="ECO:0000256" key="8">
    <source>
        <dbReference type="ARBA" id="ARBA00023180"/>
    </source>
</evidence>
<dbReference type="FunFam" id="2.160.20.10:FF:000001">
    <property type="entry name" value="Pectinesterase"/>
    <property type="match status" value="1"/>
</dbReference>
<dbReference type="InterPro" id="IPR006501">
    <property type="entry name" value="Pectinesterase_inhib_dom"/>
</dbReference>
<evidence type="ECO:0000256" key="6">
    <source>
        <dbReference type="ARBA" id="ARBA00023085"/>
    </source>
</evidence>
<evidence type="ECO:0000256" key="4">
    <source>
        <dbReference type="ARBA" id="ARBA00013229"/>
    </source>
</evidence>
<feature type="region of interest" description="Disordered" evidence="13">
    <location>
        <begin position="222"/>
        <end position="243"/>
    </location>
</feature>
<evidence type="ECO:0000313" key="17">
    <source>
        <dbReference type="Proteomes" id="UP001054252"/>
    </source>
</evidence>
<keyword evidence="6 12" id="KW-0063">Aspartyl esterase</keyword>
<evidence type="ECO:0000256" key="14">
    <source>
        <dbReference type="SAM" id="Phobius"/>
    </source>
</evidence>
<dbReference type="GO" id="GO:0042545">
    <property type="term" value="P:cell wall modification"/>
    <property type="evidence" value="ECO:0007669"/>
    <property type="project" value="UniProtKB-UniRule"/>
</dbReference>
<keyword evidence="8" id="KW-0325">Glycoprotein</keyword>
<dbReference type="InterPro" id="IPR000070">
    <property type="entry name" value="Pectinesterase_cat"/>
</dbReference>
<evidence type="ECO:0000256" key="3">
    <source>
        <dbReference type="ARBA" id="ARBA00007786"/>
    </source>
</evidence>
<dbReference type="GO" id="GO:0030599">
    <property type="term" value="F:pectinesterase activity"/>
    <property type="evidence" value="ECO:0007669"/>
    <property type="project" value="UniProtKB-UniRule"/>
</dbReference>
<sequence length="573" mass="62894">MIGGKSILGPISIFLVVVVGVCIALMGGDASKDTFDTGNIVLHTTSKAVATVCESTQFKESCVDTMNKVQAKNESATPTDYLKAAIKVILEEVEGFLNNSGSIFGDKVSNPTVKMAKNDCDDLLQYAIQELQASFSMVGDSELHTLSQREAELKNWLSAVISYHESCVDQIPKGQPELQKQLADGLLNASQLTSNALAMVDSISSILHVFNVDLKIGEITPPRQLSDEHKSDGGNTYPHWVTSNDRKLLGSDNNAQVKPNVVVAKDGSGQFKTIGEALKAYPKNLQGRFVIYVKAGVYDEIVMIPKNMVNVFMYGDGPRKTIVTGKRSVVGGYTTSESATFAAIGDGFMAKSMGFTNTAGPKGEQAVALRVISDRALFYNCRMDGFQDTLYVQAHRQFYRNCVISGTVDFIFGDSATVIQNCLIIVRKPDDDQKNAVTAHGRKYENEVTGLVIQNCRIVPDQALFPVRFKIPSYLGRPWKQYSRTVIMETTIGDFIRPEGWMPWAGTFALDTLYYAEYANRGPGAATDQRVKWKGYQGVIDRATAEKFTSGPFLQGNTWLGESGIPYLLGFRR</sequence>
<comment type="caution">
    <text evidence="16">The sequence shown here is derived from an EMBL/GenBank/DDBJ whole genome shotgun (WGS) entry which is preliminary data.</text>
</comment>
<dbReference type="GO" id="GO:0004857">
    <property type="term" value="F:enzyme inhibitor activity"/>
    <property type="evidence" value="ECO:0007669"/>
    <property type="project" value="InterPro"/>
</dbReference>
<comment type="similarity">
    <text evidence="3">In the C-terminal section; belongs to the pectinesterase family.</text>
</comment>
<gene>
    <name evidence="16" type="ORF">SLEP1_g21805</name>
</gene>
<dbReference type="Gene3D" id="1.20.140.40">
    <property type="entry name" value="Invertase/pectin methylesterase inhibitor family protein"/>
    <property type="match status" value="1"/>
</dbReference>
<keyword evidence="17" id="KW-1185">Reference proteome</keyword>
<evidence type="ECO:0000256" key="11">
    <source>
        <dbReference type="PROSITE-ProRule" id="PRU10040"/>
    </source>
</evidence>
<dbReference type="AlphaFoldDB" id="A0AAV5J783"/>
<feature type="domain" description="Pectinesterase inhibitor" evidence="15">
    <location>
        <begin position="44"/>
        <end position="199"/>
    </location>
</feature>
<dbReference type="SUPFAM" id="SSF101148">
    <property type="entry name" value="Plant invertase/pectin methylesterase inhibitor"/>
    <property type="match status" value="1"/>
</dbReference>
<accession>A0AAV5J783</accession>
<dbReference type="Pfam" id="PF01095">
    <property type="entry name" value="Pectinesterase"/>
    <property type="match status" value="1"/>
</dbReference>
<keyword evidence="14" id="KW-1133">Transmembrane helix</keyword>
<evidence type="ECO:0000256" key="1">
    <source>
        <dbReference type="ARBA" id="ARBA00005184"/>
    </source>
</evidence>
<proteinExistence type="inferred from homology"/>
<evidence type="ECO:0000256" key="13">
    <source>
        <dbReference type="SAM" id="MobiDB-lite"/>
    </source>
</evidence>